<dbReference type="GeneID" id="112684908"/>
<dbReference type="EMBL" id="GGMS01015308">
    <property type="protein sequence ID" value="MBY84511.1"/>
    <property type="molecule type" value="Transcribed_RNA"/>
</dbReference>
<evidence type="ECO:0000313" key="3">
    <source>
        <dbReference type="EMBL" id="MBY84511.1"/>
    </source>
</evidence>
<keyword evidence="2" id="KW-0732">Signal</keyword>
<evidence type="ECO:0000313" key="4">
    <source>
        <dbReference type="Proteomes" id="UP000694846"/>
    </source>
</evidence>
<dbReference type="AlphaFoldDB" id="A0A2S2R397"/>
<evidence type="ECO:0000256" key="1">
    <source>
        <dbReference type="SAM" id="MobiDB-lite"/>
    </source>
</evidence>
<feature type="chain" id="PRO_5044579336" evidence="2">
    <location>
        <begin position="20"/>
        <end position="241"/>
    </location>
</feature>
<evidence type="ECO:0000256" key="2">
    <source>
        <dbReference type="SAM" id="SignalP"/>
    </source>
</evidence>
<reference evidence="5" key="2">
    <citation type="submission" date="2025-04" db="UniProtKB">
        <authorList>
            <consortium name="RefSeq"/>
        </authorList>
    </citation>
    <scope>IDENTIFICATION</scope>
    <source>
        <tissue evidence="5">Whole body</tissue>
    </source>
</reference>
<feature type="signal peptide" evidence="2">
    <location>
        <begin position="1"/>
        <end position="19"/>
    </location>
</feature>
<feature type="region of interest" description="Disordered" evidence="1">
    <location>
        <begin position="156"/>
        <end position="210"/>
    </location>
</feature>
<name>A0A2S2R397_9HEMI</name>
<proteinExistence type="predicted"/>
<dbReference type="RefSeq" id="XP_025412426.1">
    <property type="nucleotide sequence ID" value="XM_025556641.1"/>
</dbReference>
<dbReference type="OrthoDB" id="6612755at2759"/>
<accession>A0A2S2R397</accession>
<sequence length="241" mass="27322">MTVTSRVLALFIVIEIVFGCDTPPWVLKRADPGSSAVSFYNNTVSNSYMLARWTWTDSSGGFWDTRIRVTMDKEEIIGGGFTYSDQYENELASVRWYRIKADGPIKWKYTSFASPPDSWWMDSVVPVQGNMTWGFKNQITDGSWVFRVGNDTLEPKNAQSADEWSSQGVRNRWKRSPKARDKVDAESSGDKQNSKTRTANPSALGKQDDGGEDIFQSIIGHFMDFFEKFKMISEDIVTNLG</sequence>
<gene>
    <name evidence="5" type="primary">LOC112684908</name>
    <name evidence="3" type="ORF">g.107097</name>
</gene>
<feature type="compositionally biased region" description="Polar residues" evidence="1">
    <location>
        <begin position="157"/>
        <end position="169"/>
    </location>
</feature>
<organism evidence="3">
    <name type="scientific">Sipha flava</name>
    <name type="common">yellow sugarcane aphid</name>
    <dbReference type="NCBI Taxonomy" id="143950"/>
    <lineage>
        <taxon>Eukaryota</taxon>
        <taxon>Metazoa</taxon>
        <taxon>Ecdysozoa</taxon>
        <taxon>Arthropoda</taxon>
        <taxon>Hexapoda</taxon>
        <taxon>Insecta</taxon>
        <taxon>Pterygota</taxon>
        <taxon>Neoptera</taxon>
        <taxon>Paraneoptera</taxon>
        <taxon>Hemiptera</taxon>
        <taxon>Sternorrhyncha</taxon>
        <taxon>Aphidomorpha</taxon>
        <taxon>Aphidoidea</taxon>
        <taxon>Aphididae</taxon>
        <taxon>Sipha</taxon>
    </lineage>
</organism>
<reference evidence="3" key="1">
    <citation type="submission" date="2018-04" db="EMBL/GenBank/DDBJ databases">
        <title>Transcriptome assembly of Sipha flava.</title>
        <authorList>
            <person name="Scully E.D."/>
            <person name="Geib S.M."/>
            <person name="Palmer N.A."/>
            <person name="Koch K."/>
            <person name="Bradshaw J."/>
            <person name="Heng-Moss T."/>
            <person name="Sarath G."/>
        </authorList>
    </citation>
    <scope>NUCLEOTIDE SEQUENCE</scope>
</reference>
<dbReference type="Proteomes" id="UP000694846">
    <property type="component" value="Unplaced"/>
</dbReference>
<protein>
    <submittedName>
        <fullName evidence="5">Uncharacterized protein LOC112684908</fullName>
    </submittedName>
</protein>
<evidence type="ECO:0000313" key="5">
    <source>
        <dbReference type="RefSeq" id="XP_025412426.1"/>
    </source>
</evidence>
<feature type="compositionally biased region" description="Basic and acidic residues" evidence="1">
    <location>
        <begin position="178"/>
        <end position="193"/>
    </location>
</feature>
<keyword evidence="4" id="KW-1185">Reference proteome</keyword>